<sequence length="59" mass="7000">MEDSLQSGINEMLSTLKSKGYQENVDFVWVKDELAEHNESAWAKRTRNFLKQFYKNESK</sequence>
<accession>A0A0W8FZP4</accession>
<name>A0A0W8FZP4_9ZZZZ</name>
<proteinExistence type="predicted"/>
<organism evidence="1">
    <name type="scientific">hydrocarbon metagenome</name>
    <dbReference type="NCBI Taxonomy" id="938273"/>
    <lineage>
        <taxon>unclassified sequences</taxon>
        <taxon>metagenomes</taxon>
        <taxon>ecological metagenomes</taxon>
    </lineage>
</organism>
<protein>
    <submittedName>
        <fullName evidence="1">Uncharacterized protein</fullName>
    </submittedName>
</protein>
<dbReference type="AlphaFoldDB" id="A0A0W8FZP4"/>
<comment type="caution">
    <text evidence="1">The sequence shown here is derived from an EMBL/GenBank/DDBJ whole genome shotgun (WGS) entry which is preliminary data.</text>
</comment>
<dbReference type="InterPro" id="IPR029058">
    <property type="entry name" value="AB_hydrolase_fold"/>
</dbReference>
<gene>
    <name evidence="1" type="ORF">ASZ90_003866</name>
</gene>
<reference evidence="1" key="1">
    <citation type="journal article" date="2015" name="Proc. Natl. Acad. Sci. U.S.A.">
        <title>Networks of energetic and metabolic interactions define dynamics in microbial communities.</title>
        <authorList>
            <person name="Embree M."/>
            <person name="Liu J.K."/>
            <person name="Al-Bassam M.M."/>
            <person name="Zengler K."/>
        </authorList>
    </citation>
    <scope>NUCLEOTIDE SEQUENCE</scope>
</reference>
<evidence type="ECO:0000313" key="1">
    <source>
        <dbReference type="EMBL" id="KUG26300.1"/>
    </source>
</evidence>
<dbReference type="Gene3D" id="3.40.50.1820">
    <property type="entry name" value="alpha/beta hydrolase"/>
    <property type="match status" value="1"/>
</dbReference>
<dbReference type="EMBL" id="LNQE01000490">
    <property type="protein sequence ID" value="KUG26300.1"/>
    <property type="molecule type" value="Genomic_DNA"/>
</dbReference>